<dbReference type="Proteomes" id="UP000789375">
    <property type="component" value="Unassembled WGS sequence"/>
</dbReference>
<comment type="caution">
    <text evidence="1">The sequence shown here is derived from an EMBL/GenBank/DDBJ whole genome shotgun (WGS) entry which is preliminary data.</text>
</comment>
<evidence type="ECO:0000313" key="1">
    <source>
        <dbReference type="EMBL" id="CAG8751070.1"/>
    </source>
</evidence>
<dbReference type="AlphaFoldDB" id="A0A9N9IUD4"/>
<sequence length="98" mass="11582">NIFPILNMERYDSWCKQFTKEADAKFNQMIEKNISNRLEVTIKLYLSLIHASDDFVFATLKFLDPKHSLPIDIMGSHIPVVKERAKLELRDPEIYRDK</sequence>
<keyword evidence="2" id="KW-1185">Reference proteome</keyword>
<accession>A0A9N9IUD4</accession>
<name>A0A9N9IUD4_FUNMO</name>
<gene>
    <name evidence="1" type="ORF">FMOSSE_LOCUS16645</name>
</gene>
<protein>
    <submittedName>
        <fullName evidence="1">13295_t:CDS:1</fullName>
    </submittedName>
</protein>
<dbReference type="EMBL" id="CAJVPP010025152">
    <property type="protein sequence ID" value="CAG8751070.1"/>
    <property type="molecule type" value="Genomic_DNA"/>
</dbReference>
<evidence type="ECO:0000313" key="2">
    <source>
        <dbReference type="Proteomes" id="UP000789375"/>
    </source>
</evidence>
<reference evidence="1" key="1">
    <citation type="submission" date="2021-06" db="EMBL/GenBank/DDBJ databases">
        <authorList>
            <person name="Kallberg Y."/>
            <person name="Tangrot J."/>
            <person name="Rosling A."/>
        </authorList>
    </citation>
    <scope>NUCLEOTIDE SEQUENCE</scope>
    <source>
        <strain evidence="1">87-6 pot B 2015</strain>
    </source>
</reference>
<feature type="non-terminal residue" evidence="1">
    <location>
        <position position="1"/>
    </location>
</feature>
<proteinExistence type="predicted"/>
<feature type="non-terminal residue" evidence="1">
    <location>
        <position position="98"/>
    </location>
</feature>
<organism evidence="1 2">
    <name type="scientific">Funneliformis mosseae</name>
    <name type="common">Endomycorrhizal fungus</name>
    <name type="synonym">Glomus mosseae</name>
    <dbReference type="NCBI Taxonomy" id="27381"/>
    <lineage>
        <taxon>Eukaryota</taxon>
        <taxon>Fungi</taxon>
        <taxon>Fungi incertae sedis</taxon>
        <taxon>Mucoromycota</taxon>
        <taxon>Glomeromycotina</taxon>
        <taxon>Glomeromycetes</taxon>
        <taxon>Glomerales</taxon>
        <taxon>Glomeraceae</taxon>
        <taxon>Funneliformis</taxon>
    </lineage>
</organism>